<dbReference type="GO" id="GO:0008757">
    <property type="term" value="F:S-adenosylmethionine-dependent methyltransferase activity"/>
    <property type="evidence" value="ECO:0007669"/>
    <property type="project" value="InterPro"/>
</dbReference>
<gene>
    <name evidence="2" type="ORF">UFOPK3772_01830</name>
</gene>
<dbReference type="InterPro" id="IPR029063">
    <property type="entry name" value="SAM-dependent_MTases_sf"/>
</dbReference>
<accession>A0A6J7KJ43</accession>
<dbReference type="InterPro" id="IPR013216">
    <property type="entry name" value="Methyltransf_11"/>
</dbReference>
<evidence type="ECO:0000313" key="2">
    <source>
        <dbReference type="EMBL" id="CAB4955531.1"/>
    </source>
</evidence>
<organism evidence="2">
    <name type="scientific">freshwater metagenome</name>
    <dbReference type="NCBI Taxonomy" id="449393"/>
    <lineage>
        <taxon>unclassified sequences</taxon>
        <taxon>metagenomes</taxon>
        <taxon>ecological metagenomes</taxon>
    </lineage>
</organism>
<feature type="domain" description="Methyltransferase type 11" evidence="1">
    <location>
        <begin position="59"/>
        <end position="152"/>
    </location>
</feature>
<name>A0A6J7KJ43_9ZZZZ</name>
<dbReference type="Pfam" id="PF08241">
    <property type="entry name" value="Methyltransf_11"/>
    <property type="match status" value="1"/>
</dbReference>
<dbReference type="EMBL" id="CAFBNE010000058">
    <property type="protein sequence ID" value="CAB4955531.1"/>
    <property type="molecule type" value="Genomic_DNA"/>
</dbReference>
<dbReference type="CDD" id="cd02440">
    <property type="entry name" value="AdoMet_MTases"/>
    <property type="match status" value="1"/>
</dbReference>
<proteinExistence type="predicted"/>
<dbReference type="AlphaFoldDB" id="A0A6J7KJ43"/>
<sequence length="224" mass="24257">MKTALQSVVHSLQTAGMGSLQELWKDGAGTGYPADYQGITNKATVVISALDHLQGRHVLDIGCNSGLYTYLAGFVANHVTGVDVEQPLIDRAERARPLFISQGLTGPVDFASGTFTNYLHPGISGIIAACVLYHVGDDYLRYLQDFLRQHRPKMIIQTRPGRAEAFRLNPSWGVLATTAAYEGMFTIESNLAFLADAGYDRVEVVGLTSSVFCGEAFPVVVTLD</sequence>
<reference evidence="2" key="1">
    <citation type="submission" date="2020-05" db="EMBL/GenBank/DDBJ databases">
        <authorList>
            <person name="Chiriac C."/>
            <person name="Salcher M."/>
            <person name="Ghai R."/>
            <person name="Kavagutti S V."/>
        </authorList>
    </citation>
    <scope>NUCLEOTIDE SEQUENCE</scope>
</reference>
<evidence type="ECO:0000259" key="1">
    <source>
        <dbReference type="Pfam" id="PF08241"/>
    </source>
</evidence>
<dbReference type="SUPFAM" id="SSF53335">
    <property type="entry name" value="S-adenosyl-L-methionine-dependent methyltransferases"/>
    <property type="match status" value="1"/>
</dbReference>
<dbReference type="Gene3D" id="3.40.50.150">
    <property type="entry name" value="Vaccinia Virus protein VP39"/>
    <property type="match status" value="1"/>
</dbReference>
<protein>
    <submittedName>
        <fullName evidence="2">Unannotated protein</fullName>
    </submittedName>
</protein>